<dbReference type="Pfam" id="PF13635">
    <property type="entry name" value="DUF4143"/>
    <property type="match status" value="1"/>
</dbReference>
<dbReference type="AlphaFoldDB" id="A0A543JLT9"/>
<evidence type="ECO:0000259" key="2">
    <source>
        <dbReference type="Pfam" id="PF13635"/>
    </source>
</evidence>
<dbReference type="SUPFAM" id="SSF52540">
    <property type="entry name" value="P-loop containing nucleoside triphosphate hydrolases"/>
    <property type="match status" value="1"/>
</dbReference>
<dbReference type="Proteomes" id="UP000316628">
    <property type="component" value="Unassembled WGS sequence"/>
</dbReference>
<dbReference type="InterPro" id="IPR041682">
    <property type="entry name" value="AAA_14"/>
</dbReference>
<dbReference type="PANTHER" id="PTHR43566:SF2">
    <property type="entry name" value="DUF4143 DOMAIN-CONTAINING PROTEIN"/>
    <property type="match status" value="1"/>
</dbReference>
<name>A0A543JLT9_9PSEU</name>
<reference evidence="3 4" key="1">
    <citation type="submission" date="2019-06" db="EMBL/GenBank/DDBJ databases">
        <title>Sequencing the genomes of 1000 actinobacteria strains.</title>
        <authorList>
            <person name="Klenk H.-P."/>
        </authorList>
    </citation>
    <scope>NUCLEOTIDE SEQUENCE [LARGE SCALE GENOMIC DNA]</scope>
    <source>
        <strain evidence="3 4">DSM 45456</strain>
    </source>
</reference>
<dbReference type="OrthoDB" id="128089at2"/>
<feature type="domain" description="DUF4143" evidence="2">
    <location>
        <begin position="210"/>
        <end position="366"/>
    </location>
</feature>
<dbReference type="PANTHER" id="PTHR43566">
    <property type="entry name" value="CONSERVED PROTEIN"/>
    <property type="match status" value="1"/>
</dbReference>
<dbReference type="EMBL" id="VFPP01000001">
    <property type="protein sequence ID" value="TQM83827.1"/>
    <property type="molecule type" value="Genomic_DNA"/>
</dbReference>
<evidence type="ECO:0000313" key="4">
    <source>
        <dbReference type="Proteomes" id="UP000316628"/>
    </source>
</evidence>
<dbReference type="InterPro" id="IPR025420">
    <property type="entry name" value="DUF4143"/>
</dbReference>
<dbReference type="InterPro" id="IPR027417">
    <property type="entry name" value="P-loop_NTPase"/>
</dbReference>
<keyword evidence="4" id="KW-1185">Reference proteome</keyword>
<proteinExistence type="predicted"/>
<accession>A0A543JLT9</accession>
<comment type="caution">
    <text evidence="3">The sequence shown here is derived from an EMBL/GenBank/DDBJ whole genome shotgun (WGS) entry which is preliminary data.</text>
</comment>
<evidence type="ECO:0000259" key="1">
    <source>
        <dbReference type="Pfam" id="PF13173"/>
    </source>
</evidence>
<sequence>MSALVQRNAAARVTELLASFRVVLLGGARQTGKTTLARELLDLPGHAWFSFDDEAVLARAEDDPVGFVDALPRPAAVDEFQRAGRGFLLAVKQAADRDRARGQLLLTGSTNYLADKGLSETLAGRAGRLLLWPLSMGERLGVRETFLDLLFESTRWPGRFEPLPRAELISTLLEGGYPEIVTEGLAGRQRRNWFEAYVHDVVSREALRPIAEVRLEAELRKLLRLLAARTGQELVVAGVAGDAEVGRETASNYVTLLEALHLVTLLPAWSTNITNRAKRRPKVVVVDTGLAADLCGLGEQAFSLTANGTAAGALFETFVITEVFKQATWSERSVDLSYFRDRDGAEVDLIVEDRRSGELAGLEIKLTSTPTARHAKHLVMLRDKLGSRFTTGLVIHAGSQVLPLGDRIWAVPVSALWRSDV</sequence>
<feature type="domain" description="AAA" evidence="1">
    <location>
        <begin position="20"/>
        <end position="139"/>
    </location>
</feature>
<organism evidence="3 4">
    <name type="scientific">Saccharothrix saharensis</name>
    <dbReference type="NCBI Taxonomy" id="571190"/>
    <lineage>
        <taxon>Bacteria</taxon>
        <taxon>Bacillati</taxon>
        <taxon>Actinomycetota</taxon>
        <taxon>Actinomycetes</taxon>
        <taxon>Pseudonocardiales</taxon>
        <taxon>Pseudonocardiaceae</taxon>
        <taxon>Saccharothrix</taxon>
    </lineage>
</organism>
<gene>
    <name evidence="3" type="ORF">FHX81_6256</name>
</gene>
<evidence type="ECO:0000313" key="3">
    <source>
        <dbReference type="EMBL" id="TQM83827.1"/>
    </source>
</evidence>
<protein>
    <recommendedName>
        <fullName evidence="5">AAA+ ATPase domain-containing protein</fullName>
    </recommendedName>
</protein>
<dbReference type="Pfam" id="PF13173">
    <property type="entry name" value="AAA_14"/>
    <property type="match status" value="1"/>
</dbReference>
<evidence type="ECO:0008006" key="5">
    <source>
        <dbReference type="Google" id="ProtNLM"/>
    </source>
</evidence>